<comment type="caution">
    <text evidence="2">The sequence shown here is derived from an EMBL/GenBank/DDBJ whole genome shotgun (WGS) entry which is preliminary data.</text>
</comment>
<keyword evidence="3" id="KW-1185">Reference proteome</keyword>
<feature type="region of interest" description="Disordered" evidence="1">
    <location>
        <begin position="1"/>
        <end position="75"/>
    </location>
</feature>
<gene>
    <name evidence="2" type="ORF">ElyMa_004606100</name>
</gene>
<organism evidence="2 3">
    <name type="scientific">Elysia marginata</name>
    <dbReference type="NCBI Taxonomy" id="1093978"/>
    <lineage>
        <taxon>Eukaryota</taxon>
        <taxon>Metazoa</taxon>
        <taxon>Spiralia</taxon>
        <taxon>Lophotrochozoa</taxon>
        <taxon>Mollusca</taxon>
        <taxon>Gastropoda</taxon>
        <taxon>Heterobranchia</taxon>
        <taxon>Euthyneura</taxon>
        <taxon>Panpulmonata</taxon>
        <taxon>Sacoglossa</taxon>
        <taxon>Placobranchoidea</taxon>
        <taxon>Plakobranchidae</taxon>
        <taxon>Elysia</taxon>
    </lineage>
</organism>
<dbReference type="Proteomes" id="UP000762676">
    <property type="component" value="Unassembled WGS sequence"/>
</dbReference>
<dbReference type="AlphaFoldDB" id="A0AAV4HWW3"/>
<reference evidence="2 3" key="1">
    <citation type="journal article" date="2021" name="Elife">
        <title>Chloroplast acquisition without the gene transfer in kleptoplastic sea slugs, Plakobranchus ocellatus.</title>
        <authorList>
            <person name="Maeda T."/>
            <person name="Takahashi S."/>
            <person name="Yoshida T."/>
            <person name="Shimamura S."/>
            <person name="Takaki Y."/>
            <person name="Nagai Y."/>
            <person name="Toyoda A."/>
            <person name="Suzuki Y."/>
            <person name="Arimoto A."/>
            <person name="Ishii H."/>
            <person name="Satoh N."/>
            <person name="Nishiyama T."/>
            <person name="Hasebe M."/>
            <person name="Maruyama T."/>
            <person name="Minagawa J."/>
            <person name="Obokata J."/>
            <person name="Shigenobu S."/>
        </authorList>
    </citation>
    <scope>NUCLEOTIDE SEQUENCE [LARGE SCALE GENOMIC DNA]</scope>
</reference>
<feature type="compositionally biased region" description="Polar residues" evidence="1">
    <location>
        <begin position="50"/>
        <end position="68"/>
    </location>
</feature>
<sequence length="75" mass="8487">MLKKIVKKNCQPPPPQPTNGQPLPLLENSNGWPQPTQPPTQPNNGQTQPDNHQTILQLNNHCPSQPMTDHNHRWS</sequence>
<accession>A0AAV4HWW3</accession>
<evidence type="ECO:0000313" key="3">
    <source>
        <dbReference type="Proteomes" id="UP000762676"/>
    </source>
</evidence>
<dbReference type="EMBL" id="BMAT01009240">
    <property type="protein sequence ID" value="GFS02402.1"/>
    <property type="molecule type" value="Genomic_DNA"/>
</dbReference>
<evidence type="ECO:0000313" key="2">
    <source>
        <dbReference type="EMBL" id="GFS02402.1"/>
    </source>
</evidence>
<protein>
    <submittedName>
        <fullName evidence="2">Uncharacterized protein</fullName>
    </submittedName>
</protein>
<proteinExistence type="predicted"/>
<evidence type="ECO:0000256" key="1">
    <source>
        <dbReference type="SAM" id="MobiDB-lite"/>
    </source>
</evidence>
<name>A0AAV4HWW3_9GAST</name>